<feature type="domain" description="Bifunctional inhibitor/plant lipid transfer protein/seed storage helical" evidence="4">
    <location>
        <begin position="612"/>
        <end position="687"/>
    </location>
</feature>
<dbReference type="Gene3D" id="1.10.110.10">
    <property type="entry name" value="Plant lipid-transfer and hydrophobic proteins"/>
    <property type="match status" value="2"/>
</dbReference>
<dbReference type="SUPFAM" id="SSF56219">
    <property type="entry name" value="DNase I-like"/>
    <property type="match status" value="1"/>
</dbReference>
<dbReference type="InterPro" id="IPR036691">
    <property type="entry name" value="Endo/exonu/phosph_ase_sf"/>
</dbReference>
<keyword evidence="6" id="KW-1185">Reference proteome</keyword>
<dbReference type="GO" id="GO:0006869">
    <property type="term" value="P:lipid transport"/>
    <property type="evidence" value="ECO:0007669"/>
    <property type="project" value="InterPro"/>
</dbReference>
<sequence length="807" mass="92394">MGATGRDSRKLYHTLIGGDFNIIMDEAEKLGGLPVTQMEIADFVQCTNVCALNEIKFKGSSYTWWNGRIEEESIFKSHDRVFGNNELMRLIPKSEVHHLIRTKHSEFKKVVEDSWNGEEINGNPFTLIHSKMKRIKFVLAQWNRRTFGDIFQRIATLEDTINVMEIQMEITPTIENRALLHKAEAELKKYRHIEEEFWRQMAGMKWFKEGDRNTKFFYAYVKGKMRKLQVVDILTDQRDRISTTQNIGEEAVDVFREKFRDNQETTNYDMLEYISTLINEEQNADMGRMPTEDEVKMVVFTLKGESTSGSDGFSRKFFQSCWDIVGNDMTNMVKAFFYGQDLPRIIRERIVPVLPGIISTNQSGFVKGRSITENVLLAQELVRDINMRNKLQNMVVKLDMAKTYDRSSRGLKQGDPLSLTMFIIATETKQGAHYYVEEDSAVNEELEVRSFSRHETWDIEGLRRALFEEMTVYIANHIKPPEDNHNNDAAWWMGNSEGVFAVKLAWNLVRHRKERRMDFDFIWAKGLPLKINFFVWRQWLNRISTDDNLKKMKIQIISRCWCCEVKADETMTHVFLTALITKRLWRHFSIFAGQTNAVIQCGTDVIPKVISCGGFILGDDAKPSQACCVGLQDLAKIASASQPDRKDICLCFKAAMQGSKVNYTKAKQLPDLCHFTPFMPMVPNPDCSKFRYSGSSTGASLIPHGVQVSYGQTNAVIQCDTDIIPKVTSCKGFVLGQDVTPSQECCVGLQDLAKIADASQPDRKDICLCLKGLMKGSPVNYTKPKQLPDLCHFTTFMPLEPNPDCSK</sequence>
<dbReference type="SUPFAM" id="SSF47699">
    <property type="entry name" value="Bifunctional inhibitor/lipid-transfer protein/seed storage 2S albumin"/>
    <property type="match status" value="2"/>
</dbReference>
<dbReference type="SMART" id="SM00499">
    <property type="entry name" value="AAI"/>
    <property type="match status" value="2"/>
</dbReference>
<evidence type="ECO:0000313" key="5">
    <source>
        <dbReference type="EMBL" id="WMV49304.1"/>
    </source>
</evidence>
<dbReference type="GO" id="GO:0008289">
    <property type="term" value="F:lipid binding"/>
    <property type="evidence" value="ECO:0007669"/>
    <property type="project" value="UniProtKB-KW"/>
</dbReference>
<accession>A0AAF0UQC7</accession>
<dbReference type="InterPro" id="IPR026960">
    <property type="entry name" value="RVT-Znf"/>
</dbReference>
<dbReference type="InterPro" id="IPR000528">
    <property type="entry name" value="Plant_nsLTP"/>
</dbReference>
<evidence type="ECO:0000256" key="2">
    <source>
        <dbReference type="ARBA" id="ARBA00022448"/>
    </source>
</evidence>
<reference evidence="5" key="1">
    <citation type="submission" date="2023-08" db="EMBL/GenBank/DDBJ databases">
        <title>A de novo genome assembly of Solanum verrucosum Schlechtendal, a Mexican diploid species geographically isolated from the other diploid A-genome species in potato relatives.</title>
        <authorList>
            <person name="Hosaka K."/>
        </authorList>
    </citation>
    <scope>NUCLEOTIDE SEQUENCE</scope>
    <source>
        <tissue evidence="5">Young leaves</tissue>
    </source>
</reference>
<gene>
    <name evidence="5" type="ORF">MTR67_042689</name>
</gene>
<evidence type="ECO:0000259" key="4">
    <source>
        <dbReference type="SMART" id="SM00499"/>
    </source>
</evidence>
<organism evidence="5 6">
    <name type="scientific">Solanum verrucosum</name>
    <dbReference type="NCBI Taxonomy" id="315347"/>
    <lineage>
        <taxon>Eukaryota</taxon>
        <taxon>Viridiplantae</taxon>
        <taxon>Streptophyta</taxon>
        <taxon>Embryophyta</taxon>
        <taxon>Tracheophyta</taxon>
        <taxon>Spermatophyta</taxon>
        <taxon>Magnoliopsida</taxon>
        <taxon>eudicotyledons</taxon>
        <taxon>Gunneridae</taxon>
        <taxon>Pentapetalae</taxon>
        <taxon>asterids</taxon>
        <taxon>lamiids</taxon>
        <taxon>Solanales</taxon>
        <taxon>Solanaceae</taxon>
        <taxon>Solanoideae</taxon>
        <taxon>Solaneae</taxon>
        <taxon>Solanum</taxon>
    </lineage>
</organism>
<evidence type="ECO:0000256" key="1">
    <source>
        <dbReference type="ARBA" id="ARBA00009748"/>
    </source>
</evidence>
<keyword evidence="2" id="KW-0813">Transport</keyword>
<evidence type="ECO:0000256" key="3">
    <source>
        <dbReference type="ARBA" id="ARBA00023121"/>
    </source>
</evidence>
<protein>
    <recommendedName>
        <fullName evidence="4">Bifunctional inhibitor/plant lipid transfer protein/seed storage helical domain-containing protein</fullName>
    </recommendedName>
</protein>
<dbReference type="PANTHER" id="PTHR33076">
    <property type="entry name" value="NON-SPECIFIC LIPID-TRANSFER PROTEIN 2-RELATED"/>
    <property type="match status" value="1"/>
</dbReference>
<proteinExistence type="inferred from homology"/>
<dbReference type="Gene3D" id="3.60.10.10">
    <property type="entry name" value="Endonuclease/exonuclease/phosphatase"/>
    <property type="match status" value="1"/>
</dbReference>
<name>A0AAF0UQC7_SOLVR</name>
<keyword evidence="3" id="KW-0446">Lipid-binding</keyword>
<dbReference type="Pfam" id="PF13966">
    <property type="entry name" value="zf-RVT"/>
    <property type="match status" value="1"/>
</dbReference>
<dbReference type="CDD" id="cd01960">
    <property type="entry name" value="nsLTP1"/>
    <property type="match status" value="2"/>
</dbReference>
<dbReference type="InterPro" id="IPR036312">
    <property type="entry name" value="Bifun_inhib/LTP/seed_sf"/>
</dbReference>
<dbReference type="AlphaFoldDB" id="A0AAF0UQC7"/>
<evidence type="ECO:0000313" key="6">
    <source>
        <dbReference type="Proteomes" id="UP001234989"/>
    </source>
</evidence>
<dbReference type="EMBL" id="CP133621">
    <property type="protein sequence ID" value="WMV49304.1"/>
    <property type="molecule type" value="Genomic_DNA"/>
</dbReference>
<dbReference type="InterPro" id="IPR016140">
    <property type="entry name" value="Bifunc_inhib/LTP/seed_store"/>
</dbReference>
<feature type="domain" description="Bifunctional inhibitor/plant lipid transfer protein/seed storage helical" evidence="4">
    <location>
        <begin position="730"/>
        <end position="805"/>
    </location>
</feature>
<dbReference type="Pfam" id="PF00234">
    <property type="entry name" value="Tryp_alpha_amyl"/>
    <property type="match status" value="2"/>
</dbReference>
<comment type="similarity">
    <text evidence="1">Belongs to the plant LTP family.</text>
</comment>
<dbReference type="Proteomes" id="UP001234989">
    <property type="component" value="Chromosome 10"/>
</dbReference>